<accession>A0ACC6P1D1</accession>
<dbReference type="EMBL" id="JAWDIE010000008">
    <property type="protein sequence ID" value="MEJ7138055.1"/>
    <property type="molecule type" value="Genomic_DNA"/>
</dbReference>
<sequence length="490" mass="54689">MPASPVDWESVKDRLTQDIPAPLFNTWIRPVTGELIADDTYCLYVSNRIAQDYIKRNLQPRITQTLKEFGFEGAIQIIVRPKPVSSMPAAPGMTAGPAPAGTRPAKPAISRTEGPPGIRPAQPEKNSPEPASADAESSGPKKDGRRKSRKTNLKSQFTFDNFVGGKSNLLATSIGRQIVAGDGPSFNPLYICGGVGLGKTHLMHAIGNALHEKNKEMKVFYVSATDFVTDVVSNYQNKTYDLIKEKYSDLDLLLIDDVQHIAGKERTQEEFFHIFEGMLARKSQVVLTSDTFVKKLKVSERLSSRFMAGVEVYIEPPEIEMRVSILLQRGREVGIALKNEVAFFIAQNFKNNVRELHGAVKTLVAQKKAYGISDSDISIDFVKQALKNILQVQNTQISAEIIQRKVAEFYNIKISDMHSKVRTAKIAKPRQIAMYLIRELIQMSYPDIGGHFGGKDHTTIIHAVKKITSERNLNSDLNKELHLLEQMIKE</sequence>
<gene>
    <name evidence="1" type="primary">dnaA</name>
    <name evidence="1" type="ORF">RV045_06375</name>
</gene>
<keyword evidence="2" id="KW-1185">Reference proteome</keyword>
<name>A0ACC6P1D1_9BURK</name>
<evidence type="ECO:0000313" key="1">
    <source>
        <dbReference type="EMBL" id="MEJ7138055.1"/>
    </source>
</evidence>
<evidence type="ECO:0000313" key="2">
    <source>
        <dbReference type="Proteomes" id="UP001364695"/>
    </source>
</evidence>
<dbReference type="Proteomes" id="UP001364695">
    <property type="component" value="Unassembled WGS sequence"/>
</dbReference>
<reference evidence="1" key="1">
    <citation type="submission" date="2023-10" db="EMBL/GenBank/DDBJ databases">
        <title>Amphibacter perezi, gen. nov., sp. nov. a novel taxa of the family Comamonadaceae, class Betaproteobacteria isolated from the skin microbiota of Pelophylax perezi from different populations.</title>
        <authorList>
            <person name="Costa S."/>
            <person name="Proenca D.N."/>
            <person name="Lopes I."/>
            <person name="Morais P.V."/>
        </authorList>
    </citation>
    <scope>NUCLEOTIDE SEQUENCE</scope>
    <source>
        <strain evidence="1">SL12-8</strain>
    </source>
</reference>
<comment type="caution">
    <text evidence="1">The sequence shown here is derived from an EMBL/GenBank/DDBJ whole genome shotgun (WGS) entry which is preliminary data.</text>
</comment>
<protein>
    <submittedName>
        <fullName evidence="1">Chromosomal replication initiator protein DnaA</fullName>
    </submittedName>
</protein>
<organism evidence="1 2">
    <name type="scientific">Amphibiibacter pelophylacis</name>
    <dbReference type="NCBI Taxonomy" id="1799477"/>
    <lineage>
        <taxon>Bacteria</taxon>
        <taxon>Pseudomonadati</taxon>
        <taxon>Pseudomonadota</taxon>
        <taxon>Betaproteobacteria</taxon>
        <taxon>Burkholderiales</taxon>
        <taxon>Sphaerotilaceae</taxon>
        <taxon>Amphibiibacter</taxon>
    </lineage>
</organism>
<proteinExistence type="predicted"/>